<dbReference type="PANTHER" id="PTHR33452">
    <property type="entry name" value="OXIDOREDUCTASE CATD-RELATED"/>
    <property type="match status" value="1"/>
</dbReference>
<dbReference type="Proteomes" id="UP001357485">
    <property type="component" value="Unassembled WGS sequence"/>
</dbReference>
<evidence type="ECO:0000256" key="4">
    <source>
        <dbReference type="ARBA" id="ARBA00022989"/>
    </source>
</evidence>
<keyword evidence="4 6" id="KW-1133">Transmembrane helix</keyword>
<evidence type="ECO:0000313" key="9">
    <source>
        <dbReference type="Proteomes" id="UP001357485"/>
    </source>
</evidence>
<organism evidence="8 9">
    <name type="scientific">Cryomyces antarcticus</name>
    <dbReference type="NCBI Taxonomy" id="329879"/>
    <lineage>
        <taxon>Eukaryota</taxon>
        <taxon>Fungi</taxon>
        <taxon>Dikarya</taxon>
        <taxon>Ascomycota</taxon>
        <taxon>Pezizomycotina</taxon>
        <taxon>Dothideomycetes</taxon>
        <taxon>Dothideomycetes incertae sedis</taxon>
        <taxon>Cryomyces</taxon>
    </lineage>
</organism>
<dbReference type="EMBL" id="JAVRRA010016439">
    <property type="protein sequence ID" value="KAK5201981.1"/>
    <property type="molecule type" value="Genomic_DNA"/>
</dbReference>
<keyword evidence="5 6" id="KW-0472">Membrane</keyword>
<protein>
    <recommendedName>
        <fullName evidence="10">DoxX family protein</fullName>
    </recommendedName>
</protein>
<feature type="transmembrane region" description="Helical" evidence="6">
    <location>
        <begin position="47"/>
        <end position="65"/>
    </location>
</feature>
<feature type="transmembrane region" description="Helical" evidence="6">
    <location>
        <begin position="72"/>
        <end position="88"/>
    </location>
</feature>
<keyword evidence="3 6" id="KW-0812">Transmembrane</keyword>
<evidence type="ECO:0000313" key="8">
    <source>
        <dbReference type="EMBL" id="KAK5201981.1"/>
    </source>
</evidence>
<dbReference type="PANTHER" id="PTHR33452:SF1">
    <property type="entry name" value="INNER MEMBRANE PROTEIN YPHA-RELATED"/>
    <property type="match status" value="1"/>
</dbReference>
<feature type="signal peptide" evidence="7">
    <location>
        <begin position="1"/>
        <end position="31"/>
    </location>
</feature>
<dbReference type="InterPro" id="IPR051907">
    <property type="entry name" value="DoxX-like_oxidoreductase"/>
</dbReference>
<dbReference type="InterPro" id="IPR032808">
    <property type="entry name" value="DoxX"/>
</dbReference>
<feature type="chain" id="PRO_5045947652" description="DoxX family protein" evidence="7">
    <location>
        <begin position="32"/>
        <end position="146"/>
    </location>
</feature>
<evidence type="ECO:0008006" key="10">
    <source>
        <dbReference type="Google" id="ProtNLM"/>
    </source>
</evidence>
<keyword evidence="2" id="KW-1003">Cell membrane</keyword>
<evidence type="ECO:0000256" key="1">
    <source>
        <dbReference type="ARBA" id="ARBA00004651"/>
    </source>
</evidence>
<reference evidence="8 9" key="1">
    <citation type="submission" date="2023-08" db="EMBL/GenBank/DDBJ databases">
        <title>Black Yeasts Isolated from many extreme environments.</title>
        <authorList>
            <person name="Coleine C."/>
            <person name="Stajich J.E."/>
            <person name="Selbmann L."/>
        </authorList>
    </citation>
    <scope>NUCLEOTIDE SEQUENCE [LARGE SCALE GENOMIC DNA]</scope>
    <source>
        <strain evidence="8 9">CCFEE 536</strain>
    </source>
</reference>
<keyword evidence="7" id="KW-0732">Signal</keyword>
<name>A0ABR0LQR9_9PEZI</name>
<dbReference type="Pfam" id="PF07681">
    <property type="entry name" value="DoxX"/>
    <property type="match status" value="1"/>
</dbReference>
<gene>
    <name evidence="8" type="ORF">LTR16_000790</name>
</gene>
<evidence type="ECO:0000256" key="6">
    <source>
        <dbReference type="SAM" id="Phobius"/>
    </source>
</evidence>
<proteinExistence type="predicted"/>
<comment type="subcellular location">
    <subcellularLocation>
        <location evidence="1">Cell membrane</location>
        <topology evidence="1">Multi-pass membrane protein</topology>
    </subcellularLocation>
</comment>
<sequence>MVLHLTRHFHGPARLLLSIIFLLSGVGKLGAVEATQKYMVAYGVPGYLLHPAAFFEIGSGIMLLLGWLTRHLSVVLAGWCMLTAFIFHKEFDDQNQMINFLKNTAMAGGFLVLADSGAPSMSLTAGPSHQGKAKLGWNIVALCSRL</sequence>
<keyword evidence="9" id="KW-1185">Reference proteome</keyword>
<accession>A0ABR0LQR9</accession>
<comment type="caution">
    <text evidence="8">The sequence shown here is derived from an EMBL/GenBank/DDBJ whole genome shotgun (WGS) entry which is preliminary data.</text>
</comment>
<evidence type="ECO:0000256" key="5">
    <source>
        <dbReference type="ARBA" id="ARBA00023136"/>
    </source>
</evidence>
<evidence type="ECO:0000256" key="3">
    <source>
        <dbReference type="ARBA" id="ARBA00022692"/>
    </source>
</evidence>
<evidence type="ECO:0000256" key="2">
    <source>
        <dbReference type="ARBA" id="ARBA00022475"/>
    </source>
</evidence>
<evidence type="ECO:0000256" key="7">
    <source>
        <dbReference type="SAM" id="SignalP"/>
    </source>
</evidence>